<dbReference type="RefSeq" id="WP_109758926.1">
    <property type="nucleotide sequence ID" value="NZ_CP034588.1"/>
</dbReference>
<dbReference type="Pfam" id="PF13403">
    <property type="entry name" value="Hint_2"/>
    <property type="match status" value="1"/>
</dbReference>
<dbReference type="InterPro" id="IPR036844">
    <property type="entry name" value="Hint_dom_sf"/>
</dbReference>
<dbReference type="OrthoDB" id="6305173at2"/>
<sequence length="195" mass="21603">MRTASPCFTPGTLIATECGARPVEELSRGDRVVTRDNGLKRIAWVGRRDVGYRDIREQPDLRPVLVRKDAFGEGCPNRDMLVSPHHRFLAGPDLGPAMASPDEVLIAASDLVWRAGVGEANVLGVSYLHILCSRHEVILADGVWTETFHPDDQIFGVMAEQQRQEILELFPEVATIGAARRFTSARPVSRSRFEA</sequence>
<dbReference type="EMBL" id="QGGV01000003">
    <property type="protein sequence ID" value="PWK57189.1"/>
    <property type="molecule type" value="Genomic_DNA"/>
</dbReference>
<comment type="caution">
    <text evidence="2">The sequence shown here is derived from an EMBL/GenBank/DDBJ whole genome shotgun (WGS) entry which is preliminary data.</text>
</comment>
<dbReference type="SUPFAM" id="SSF51294">
    <property type="entry name" value="Hedgehog/intein (Hint) domain"/>
    <property type="match status" value="1"/>
</dbReference>
<feature type="domain" description="Hedgehog/Intein (Hint)" evidence="1">
    <location>
        <begin position="6"/>
        <end position="151"/>
    </location>
</feature>
<evidence type="ECO:0000259" key="1">
    <source>
        <dbReference type="Pfam" id="PF13403"/>
    </source>
</evidence>
<protein>
    <submittedName>
        <fullName evidence="2">Hint domain-containing protein</fullName>
    </submittedName>
</protein>
<dbReference type="AlphaFoldDB" id="A0A316G891"/>
<keyword evidence="3" id="KW-1185">Reference proteome</keyword>
<reference evidence="2 3" key="1">
    <citation type="submission" date="2018-05" db="EMBL/GenBank/DDBJ databases">
        <title>Genomic Encyclopedia of Type Strains, Phase IV (KMG-IV): sequencing the most valuable type-strain genomes for metagenomic binning, comparative biology and taxonomic classification.</title>
        <authorList>
            <person name="Goeker M."/>
        </authorList>
    </citation>
    <scope>NUCLEOTIDE SEQUENCE [LARGE SCALE GENOMIC DNA]</scope>
    <source>
        <strain evidence="2 3">DSM 103371</strain>
    </source>
</reference>
<organism evidence="2 3">
    <name type="scientific">Silicimonas algicola</name>
    <dbReference type="NCBI Taxonomy" id="1826607"/>
    <lineage>
        <taxon>Bacteria</taxon>
        <taxon>Pseudomonadati</taxon>
        <taxon>Pseudomonadota</taxon>
        <taxon>Alphaproteobacteria</taxon>
        <taxon>Rhodobacterales</taxon>
        <taxon>Paracoccaceae</taxon>
    </lineage>
</organism>
<proteinExistence type="predicted"/>
<name>A0A316G891_9RHOB</name>
<dbReference type="Proteomes" id="UP000245390">
    <property type="component" value="Unassembled WGS sequence"/>
</dbReference>
<dbReference type="InterPro" id="IPR028992">
    <property type="entry name" value="Hedgehog/Intein_dom"/>
</dbReference>
<dbReference type="Gene3D" id="2.170.16.10">
    <property type="entry name" value="Hedgehog/Intein (Hint) domain"/>
    <property type="match status" value="1"/>
</dbReference>
<evidence type="ECO:0000313" key="3">
    <source>
        <dbReference type="Proteomes" id="UP000245390"/>
    </source>
</evidence>
<gene>
    <name evidence="2" type="ORF">C8D95_103428</name>
</gene>
<accession>A0A316G891</accession>
<evidence type="ECO:0000313" key="2">
    <source>
        <dbReference type="EMBL" id="PWK57189.1"/>
    </source>
</evidence>
<dbReference type="KEGG" id="salo:EF888_10350"/>